<reference evidence="1 2" key="1">
    <citation type="submission" date="2019-02" db="EMBL/GenBank/DDBJ databases">
        <title>Deep-cultivation of Planctomycetes and their phenomic and genomic characterization uncovers novel biology.</title>
        <authorList>
            <person name="Wiegand S."/>
            <person name="Jogler M."/>
            <person name="Boedeker C."/>
            <person name="Pinto D."/>
            <person name="Vollmers J."/>
            <person name="Rivas-Marin E."/>
            <person name="Kohn T."/>
            <person name="Peeters S.H."/>
            <person name="Heuer A."/>
            <person name="Rast P."/>
            <person name="Oberbeckmann S."/>
            <person name="Bunk B."/>
            <person name="Jeske O."/>
            <person name="Meyerdierks A."/>
            <person name="Storesund J.E."/>
            <person name="Kallscheuer N."/>
            <person name="Luecker S."/>
            <person name="Lage O.M."/>
            <person name="Pohl T."/>
            <person name="Merkel B.J."/>
            <person name="Hornburger P."/>
            <person name="Mueller R.-W."/>
            <person name="Bruemmer F."/>
            <person name="Labrenz M."/>
            <person name="Spormann A.M."/>
            <person name="Op den Camp H."/>
            <person name="Overmann J."/>
            <person name="Amann R."/>
            <person name="Jetten M.S.M."/>
            <person name="Mascher T."/>
            <person name="Medema M.H."/>
            <person name="Devos D.P."/>
            <person name="Kaster A.-K."/>
            <person name="Ovreas L."/>
            <person name="Rohde M."/>
            <person name="Galperin M.Y."/>
            <person name="Jogler C."/>
        </authorList>
    </citation>
    <scope>NUCLEOTIDE SEQUENCE [LARGE SCALE GENOMIC DNA]</scope>
    <source>
        <strain evidence="1 2">Pan189</strain>
    </source>
</reference>
<dbReference type="RefSeq" id="WP_145363561.1">
    <property type="nucleotide sequence ID" value="NZ_CP036268.1"/>
</dbReference>
<dbReference type="Gene3D" id="3.40.1410.10">
    <property type="entry name" value="Chorismate lyase-like"/>
    <property type="match status" value="1"/>
</dbReference>
<keyword evidence="2" id="KW-1185">Reference proteome</keyword>
<dbReference type="KEGG" id="svp:Pan189_18280"/>
<dbReference type="SUPFAM" id="SSF64288">
    <property type="entry name" value="Chorismate lyase-like"/>
    <property type="match status" value="1"/>
</dbReference>
<proteinExistence type="predicted"/>
<evidence type="ECO:0000313" key="1">
    <source>
        <dbReference type="EMBL" id="QDT37448.1"/>
    </source>
</evidence>
<evidence type="ECO:0000313" key="2">
    <source>
        <dbReference type="Proteomes" id="UP000317318"/>
    </source>
</evidence>
<dbReference type="EMBL" id="CP036268">
    <property type="protein sequence ID" value="QDT37448.1"/>
    <property type="molecule type" value="Genomic_DNA"/>
</dbReference>
<organism evidence="1 2">
    <name type="scientific">Stratiformator vulcanicus</name>
    <dbReference type="NCBI Taxonomy" id="2527980"/>
    <lineage>
        <taxon>Bacteria</taxon>
        <taxon>Pseudomonadati</taxon>
        <taxon>Planctomycetota</taxon>
        <taxon>Planctomycetia</taxon>
        <taxon>Planctomycetales</taxon>
        <taxon>Planctomycetaceae</taxon>
        <taxon>Stratiformator</taxon>
    </lineage>
</organism>
<gene>
    <name evidence="1" type="ORF">Pan189_18280</name>
</gene>
<dbReference type="OrthoDB" id="268218at2"/>
<dbReference type="InterPro" id="IPR028978">
    <property type="entry name" value="Chorismate_lyase_/UTRA_dom_sf"/>
</dbReference>
<name>A0A517R0Q0_9PLAN</name>
<sequence>MNALTELDAMIGMFADSGELIRHAEHVPAAMVPENYRCLLAHDEHMTVAMEAKHESTVDVNVIRERLEGDVYYREITLTKTGTDKVVQYGLVKFDFSWVGDDVRKEILSKETPLGRVLIRHNVLRHVDLGALLRVEIGPRLASLLECEVGREVYGRLATIFCDGKPAVDLLEISAPLA</sequence>
<dbReference type="Proteomes" id="UP000317318">
    <property type="component" value="Chromosome"/>
</dbReference>
<dbReference type="AlphaFoldDB" id="A0A517R0Q0"/>
<accession>A0A517R0Q0</accession>
<protein>
    <submittedName>
        <fullName evidence="1">Uncharacterized protein</fullName>
    </submittedName>
</protein>